<feature type="compositionally biased region" description="Acidic residues" evidence="1">
    <location>
        <begin position="133"/>
        <end position="149"/>
    </location>
</feature>
<name>A0A4Y2H188_ARAVE</name>
<dbReference type="AlphaFoldDB" id="A0A4Y2H188"/>
<evidence type="ECO:0000256" key="1">
    <source>
        <dbReference type="SAM" id="MobiDB-lite"/>
    </source>
</evidence>
<comment type="caution">
    <text evidence="2">The sequence shown here is derived from an EMBL/GenBank/DDBJ whole genome shotgun (WGS) entry which is preliminary data.</text>
</comment>
<reference evidence="2 3" key="1">
    <citation type="journal article" date="2019" name="Sci. Rep.">
        <title>Orb-weaving spider Araneus ventricosus genome elucidates the spidroin gene catalogue.</title>
        <authorList>
            <person name="Kono N."/>
            <person name="Nakamura H."/>
            <person name="Ohtoshi R."/>
            <person name="Moran D.A.P."/>
            <person name="Shinohara A."/>
            <person name="Yoshida Y."/>
            <person name="Fujiwara M."/>
            <person name="Mori M."/>
            <person name="Tomita M."/>
            <person name="Arakawa K."/>
        </authorList>
    </citation>
    <scope>NUCLEOTIDE SEQUENCE [LARGE SCALE GENOMIC DNA]</scope>
</reference>
<dbReference type="Proteomes" id="UP000499080">
    <property type="component" value="Unassembled WGS sequence"/>
</dbReference>
<organism evidence="2 3">
    <name type="scientific">Araneus ventricosus</name>
    <name type="common">Orbweaver spider</name>
    <name type="synonym">Epeira ventricosa</name>
    <dbReference type="NCBI Taxonomy" id="182803"/>
    <lineage>
        <taxon>Eukaryota</taxon>
        <taxon>Metazoa</taxon>
        <taxon>Ecdysozoa</taxon>
        <taxon>Arthropoda</taxon>
        <taxon>Chelicerata</taxon>
        <taxon>Arachnida</taxon>
        <taxon>Araneae</taxon>
        <taxon>Araneomorphae</taxon>
        <taxon>Entelegynae</taxon>
        <taxon>Araneoidea</taxon>
        <taxon>Araneidae</taxon>
        <taxon>Araneus</taxon>
    </lineage>
</organism>
<accession>A0A4Y2H188</accession>
<proteinExistence type="predicted"/>
<sequence length="208" mass="24054">MRVAKIFLVQKVFFPAKQEKQYKTPFLFYIQKCVPSPFLYFSDYRNPPDSNFSLQQICTANLQAYSKLTRQECKCETSLQQVNTSFEVTMGRTCSKLAVNLHCKLIANYSKNKVRTQPAQLREYGDIAAEINGSEEDEEEVNDDEEDAAEVPPTHTVALETSETLRDYFQFNSGSKGIFSRLDELEKTVFENSQKQKQFSIVNYFVRE</sequence>
<gene>
    <name evidence="2" type="ORF">AVEN_147587_1</name>
</gene>
<protein>
    <submittedName>
        <fullName evidence="2">Uncharacterized protein</fullName>
    </submittedName>
</protein>
<dbReference type="EMBL" id="BGPR01001712">
    <property type="protein sequence ID" value="GBM60022.1"/>
    <property type="molecule type" value="Genomic_DNA"/>
</dbReference>
<feature type="region of interest" description="Disordered" evidence="1">
    <location>
        <begin position="131"/>
        <end position="151"/>
    </location>
</feature>
<keyword evidence="3" id="KW-1185">Reference proteome</keyword>
<evidence type="ECO:0000313" key="3">
    <source>
        <dbReference type="Proteomes" id="UP000499080"/>
    </source>
</evidence>
<evidence type="ECO:0000313" key="2">
    <source>
        <dbReference type="EMBL" id="GBM60022.1"/>
    </source>
</evidence>